<keyword evidence="10" id="KW-0449">Lipoprotein</keyword>
<keyword evidence="5" id="KW-0808">Transferase</keyword>
<evidence type="ECO:0000256" key="9">
    <source>
        <dbReference type="ARBA" id="ARBA00023136"/>
    </source>
</evidence>
<feature type="domain" description="Protein kinase" evidence="12">
    <location>
        <begin position="1"/>
        <end position="304"/>
    </location>
</feature>
<dbReference type="FunFam" id="1.10.510.10:FF:000032">
    <property type="entry name" value="Serine/threonine-protein kinase PBS1"/>
    <property type="match status" value="1"/>
</dbReference>
<keyword evidence="9" id="KW-0472">Membrane</keyword>
<reference evidence="13 14" key="1">
    <citation type="submission" date="2022-03" db="EMBL/GenBank/DDBJ databases">
        <authorList>
            <person name="Nunn A."/>
            <person name="Chopra R."/>
            <person name="Nunn A."/>
            <person name="Contreras Garrido A."/>
        </authorList>
    </citation>
    <scope>NUCLEOTIDE SEQUENCE [LARGE SCALE GENOMIC DNA]</scope>
</reference>
<name>A0AAU9RMH7_THLAR</name>
<evidence type="ECO:0000259" key="12">
    <source>
        <dbReference type="PROSITE" id="PS50011"/>
    </source>
</evidence>
<dbReference type="GO" id="GO:0004674">
    <property type="term" value="F:protein serine/threonine kinase activity"/>
    <property type="evidence" value="ECO:0007669"/>
    <property type="project" value="UniProtKB-KW"/>
</dbReference>
<keyword evidence="7" id="KW-0418">Kinase</keyword>
<feature type="region of interest" description="Disordered" evidence="11">
    <location>
        <begin position="26"/>
        <end position="50"/>
    </location>
</feature>
<dbReference type="Proteomes" id="UP000836841">
    <property type="component" value="Chromosome 2"/>
</dbReference>
<dbReference type="InterPro" id="IPR011009">
    <property type="entry name" value="Kinase-like_dom_sf"/>
</dbReference>
<feature type="compositionally biased region" description="Basic and acidic residues" evidence="11">
    <location>
        <begin position="338"/>
        <end position="352"/>
    </location>
</feature>
<dbReference type="GO" id="GO:0005886">
    <property type="term" value="C:plasma membrane"/>
    <property type="evidence" value="ECO:0007669"/>
    <property type="project" value="UniProtKB-SubCell"/>
</dbReference>
<keyword evidence="14" id="KW-1185">Reference proteome</keyword>
<dbReference type="PROSITE" id="PS50011">
    <property type="entry name" value="PROTEIN_KINASE_DOM"/>
    <property type="match status" value="1"/>
</dbReference>
<dbReference type="AlphaFoldDB" id="A0AAU9RMH7"/>
<evidence type="ECO:0000313" key="14">
    <source>
        <dbReference type="Proteomes" id="UP000836841"/>
    </source>
</evidence>
<evidence type="ECO:0000256" key="2">
    <source>
        <dbReference type="ARBA" id="ARBA00008684"/>
    </source>
</evidence>
<dbReference type="EMBL" id="OU466858">
    <property type="protein sequence ID" value="CAH2045288.1"/>
    <property type="molecule type" value="Genomic_DNA"/>
</dbReference>
<gene>
    <name evidence="13" type="ORF">TAV2_LOCUS6765</name>
</gene>
<dbReference type="Gene3D" id="1.10.510.10">
    <property type="entry name" value="Transferase(Phosphotransferase) domain 1"/>
    <property type="match status" value="1"/>
</dbReference>
<protein>
    <recommendedName>
        <fullName evidence="12">Protein kinase domain-containing protein</fullName>
    </recommendedName>
</protein>
<comment type="similarity">
    <text evidence="2">Belongs to the protein kinase superfamily. Ser/Thr protein kinase family.</text>
</comment>
<keyword evidence="3" id="KW-1003">Cell membrane</keyword>
<evidence type="ECO:0000256" key="6">
    <source>
        <dbReference type="ARBA" id="ARBA00022741"/>
    </source>
</evidence>
<comment type="subcellular location">
    <subcellularLocation>
        <location evidence="1">Cell membrane</location>
        <topology evidence="1">Lipid-anchor</topology>
    </subcellularLocation>
</comment>
<evidence type="ECO:0000256" key="11">
    <source>
        <dbReference type="SAM" id="MobiDB-lite"/>
    </source>
</evidence>
<keyword evidence="8" id="KW-0067">ATP-binding</keyword>
<evidence type="ECO:0000256" key="5">
    <source>
        <dbReference type="ARBA" id="ARBA00022679"/>
    </source>
</evidence>
<dbReference type="GO" id="GO:0005524">
    <property type="term" value="F:ATP binding"/>
    <property type="evidence" value="ECO:0007669"/>
    <property type="project" value="UniProtKB-KW"/>
</dbReference>
<dbReference type="Pfam" id="PF00069">
    <property type="entry name" value="Pkinase"/>
    <property type="match status" value="1"/>
</dbReference>
<evidence type="ECO:0000256" key="10">
    <source>
        <dbReference type="ARBA" id="ARBA00023288"/>
    </source>
</evidence>
<evidence type="ECO:0000256" key="8">
    <source>
        <dbReference type="ARBA" id="ARBA00022840"/>
    </source>
</evidence>
<dbReference type="SUPFAM" id="SSF56112">
    <property type="entry name" value="Protein kinase-like (PK-like)"/>
    <property type="match status" value="1"/>
</dbReference>
<keyword evidence="6" id="KW-0547">Nucleotide-binding</keyword>
<dbReference type="PROSITE" id="PS00108">
    <property type="entry name" value="PROTEIN_KINASE_ST"/>
    <property type="match status" value="1"/>
</dbReference>
<evidence type="ECO:0000256" key="7">
    <source>
        <dbReference type="ARBA" id="ARBA00022777"/>
    </source>
</evidence>
<sequence>MSFCMCFGPISRNNLTRNKKLTGNTACQESSLERPTSPADTAEAAPSSSLETRLRYELDTRRFEYRELANATNNFSRESLIGRGGFGPVHKGQLECTGQLKNVAVKILDPSGYYTTEEEVLDWRTRMKIAAGAARGLRHLHCEANPIVIYRDFKSSNILLDNGYKVKLSDFGLAKFGPKDDKTHVSTRVMGTQGYCAPEYAFSGKLSTKSDIYSFGVVMLELITGRRAIIESPICHSRLLVHWARQHFMNKNIKKIVDPMLRRQSDFMKEKTLEKALEVAFTCVKEDPYARPSISDVVDALDYIIISLRRRKKRKNIVHGEGIELETVPSKETMKTLNRNENDENERQRAVAEAKNWAENARLQTPSKMPAIPNSY</sequence>
<organism evidence="13 14">
    <name type="scientific">Thlaspi arvense</name>
    <name type="common">Field penny-cress</name>
    <dbReference type="NCBI Taxonomy" id="13288"/>
    <lineage>
        <taxon>Eukaryota</taxon>
        <taxon>Viridiplantae</taxon>
        <taxon>Streptophyta</taxon>
        <taxon>Embryophyta</taxon>
        <taxon>Tracheophyta</taxon>
        <taxon>Spermatophyta</taxon>
        <taxon>Magnoliopsida</taxon>
        <taxon>eudicotyledons</taxon>
        <taxon>Gunneridae</taxon>
        <taxon>Pentapetalae</taxon>
        <taxon>rosids</taxon>
        <taxon>malvids</taxon>
        <taxon>Brassicales</taxon>
        <taxon>Brassicaceae</taxon>
        <taxon>Thlaspideae</taxon>
        <taxon>Thlaspi</taxon>
    </lineage>
</organism>
<proteinExistence type="inferred from homology"/>
<evidence type="ECO:0000256" key="1">
    <source>
        <dbReference type="ARBA" id="ARBA00004193"/>
    </source>
</evidence>
<dbReference type="InterPro" id="IPR008271">
    <property type="entry name" value="Ser/Thr_kinase_AS"/>
</dbReference>
<evidence type="ECO:0000256" key="4">
    <source>
        <dbReference type="ARBA" id="ARBA00022527"/>
    </source>
</evidence>
<dbReference type="PANTHER" id="PTHR47985:SF82">
    <property type="entry name" value="SERINE_THREONINE-PROTEIN KINASE CDG1"/>
    <property type="match status" value="1"/>
</dbReference>
<accession>A0AAU9RMH7</accession>
<dbReference type="InterPro" id="IPR000719">
    <property type="entry name" value="Prot_kinase_dom"/>
</dbReference>
<evidence type="ECO:0000256" key="3">
    <source>
        <dbReference type="ARBA" id="ARBA00022475"/>
    </source>
</evidence>
<dbReference type="PANTHER" id="PTHR47985">
    <property type="entry name" value="OS07G0668900 PROTEIN"/>
    <property type="match status" value="1"/>
</dbReference>
<keyword evidence="4" id="KW-0723">Serine/threonine-protein kinase</keyword>
<feature type="region of interest" description="Disordered" evidence="11">
    <location>
        <begin position="338"/>
        <end position="376"/>
    </location>
</feature>
<evidence type="ECO:0000313" key="13">
    <source>
        <dbReference type="EMBL" id="CAH2045288.1"/>
    </source>
</evidence>